<comment type="caution">
    <text evidence="1">The sequence shown here is derived from an EMBL/GenBank/DDBJ whole genome shotgun (WGS) entry which is preliminary data.</text>
</comment>
<dbReference type="EMBL" id="CAMKVN010014793">
    <property type="protein sequence ID" value="CAI2196713.1"/>
    <property type="molecule type" value="Genomic_DNA"/>
</dbReference>
<reference evidence="1" key="1">
    <citation type="submission" date="2022-08" db="EMBL/GenBank/DDBJ databases">
        <authorList>
            <person name="Kallberg Y."/>
            <person name="Tangrot J."/>
            <person name="Rosling A."/>
        </authorList>
    </citation>
    <scope>NUCLEOTIDE SEQUENCE</scope>
    <source>
        <strain evidence="1">Wild A</strain>
    </source>
</reference>
<evidence type="ECO:0000313" key="1">
    <source>
        <dbReference type="EMBL" id="CAI2196713.1"/>
    </source>
</evidence>
<organism evidence="1 2">
    <name type="scientific">Funneliformis geosporum</name>
    <dbReference type="NCBI Taxonomy" id="1117311"/>
    <lineage>
        <taxon>Eukaryota</taxon>
        <taxon>Fungi</taxon>
        <taxon>Fungi incertae sedis</taxon>
        <taxon>Mucoromycota</taxon>
        <taxon>Glomeromycotina</taxon>
        <taxon>Glomeromycetes</taxon>
        <taxon>Glomerales</taxon>
        <taxon>Glomeraceae</taxon>
        <taxon>Funneliformis</taxon>
    </lineage>
</organism>
<dbReference type="Proteomes" id="UP001153678">
    <property type="component" value="Unassembled WGS sequence"/>
</dbReference>
<keyword evidence="2" id="KW-1185">Reference proteome</keyword>
<name>A0A9W4T8U3_9GLOM</name>
<dbReference type="OrthoDB" id="2389543at2759"/>
<sequence length="404" mass="47478">MISKLEVPEELESPYFKIQSTLEPHNLVESSKRILQVVNNEPMLTYSYCLEVLFEDEKAFFTLCLNPVLWFDVYLRKKDLEVSAKIARTYVTNTRFPVSYENDKIAPFEVEYSETVKNSAFTLCKYGKDCIYQYHSYGKCGKFLFADPIYLKYQYPYGVSRRYIDSLTNIDNSLDRDHSDVICKGTSKTRDGRDIVCGFYVLNYLVVWERENYYIMYRREPIRGLLFVPHPNDNEKNNFNHFENTTLIKNQLFWQDLLKEREYLGFNSISLNYGMWETKQARSEDKYIQNCHGHVHLNFDDMGWENLKAKIIKDPKFTSLSVRNLRSMLDARNFPEPNNRLKNCLELERFRLQIVEPQLVIESLNKLGGKVDNVVTALSETNSALSVTNEKLSKLVDLLMPKND</sequence>
<dbReference type="AlphaFoldDB" id="A0A9W4T8U3"/>
<evidence type="ECO:0000313" key="2">
    <source>
        <dbReference type="Proteomes" id="UP001153678"/>
    </source>
</evidence>
<accession>A0A9W4T8U3</accession>
<gene>
    <name evidence="1" type="ORF">FWILDA_LOCUS17716</name>
</gene>
<proteinExistence type="predicted"/>
<protein>
    <submittedName>
        <fullName evidence="1">2222_t:CDS:1</fullName>
    </submittedName>
</protein>